<dbReference type="PANTHER" id="PTHR42776">
    <property type="entry name" value="SERINE PEPTIDASE S9 FAMILY MEMBER"/>
    <property type="match status" value="1"/>
</dbReference>
<dbReference type="PATRIC" id="fig|1045858.4.peg.959"/>
<evidence type="ECO:0000256" key="2">
    <source>
        <dbReference type="ARBA" id="ARBA00022670"/>
    </source>
</evidence>
<dbReference type="InterPro" id="IPR001375">
    <property type="entry name" value="Peptidase_S9_cat"/>
</dbReference>
<dbReference type="SUPFAM" id="SSF53474">
    <property type="entry name" value="alpha/beta-Hydrolases"/>
    <property type="match status" value="1"/>
</dbReference>
<proteinExistence type="inferred from homology"/>
<evidence type="ECO:0000256" key="3">
    <source>
        <dbReference type="ARBA" id="ARBA00022801"/>
    </source>
</evidence>
<keyword evidence="6" id="KW-1185">Reference proteome</keyword>
<organism evidence="5 6">
    <name type="scientific">Brachyspira intermedia (strain ATCC 51140 / PWS/A)</name>
    <name type="common">Serpulina intermedia</name>
    <dbReference type="NCBI Taxonomy" id="1045858"/>
    <lineage>
        <taxon>Bacteria</taxon>
        <taxon>Pseudomonadati</taxon>
        <taxon>Spirochaetota</taxon>
        <taxon>Spirochaetia</taxon>
        <taxon>Brachyspirales</taxon>
        <taxon>Brachyspiraceae</taxon>
        <taxon>Brachyspira</taxon>
    </lineage>
</organism>
<accession>G0ELT4</accession>
<dbReference type="GO" id="GO:0006508">
    <property type="term" value="P:proteolysis"/>
    <property type="evidence" value="ECO:0007669"/>
    <property type="project" value="UniProtKB-KW"/>
</dbReference>
<reference evidence="5 6" key="1">
    <citation type="journal article" date="2011" name="BMC Genomics">
        <title>Complete genome sequence of Brachyspira intermedia reveals unique genomic features in Brachyspira species and phage-mediated horizontal gene transfer.</title>
        <authorList>
            <person name="Hafstrom T."/>
            <person name="Jansson D.S."/>
            <person name="Segerman B."/>
        </authorList>
    </citation>
    <scope>NUCLEOTIDE SEQUENCE [LARGE SCALE GENOMIC DNA]</scope>
    <source>
        <strain evidence="6">ATCC 51140 / PWS/A</strain>
    </source>
</reference>
<keyword evidence="5" id="KW-0031">Aminopeptidase</keyword>
<feature type="domain" description="Peptidase S9 prolyl oligopeptidase catalytic" evidence="4">
    <location>
        <begin position="462"/>
        <end position="671"/>
    </location>
</feature>
<dbReference type="AlphaFoldDB" id="G0ELT4"/>
<gene>
    <name evidence="5" type="ordered locus">Bint_0959</name>
</gene>
<dbReference type="Gene3D" id="3.40.50.1820">
    <property type="entry name" value="alpha/beta hydrolase"/>
    <property type="match status" value="1"/>
</dbReference>
<dbReference type="GO" id="GO:0004177">
    <property type="term" value="F:aminopeptidase activity"/>
    <property type="evidence" value="ECO:0007669"/>
    <property type="project" value="UniProtKB-KW"/>
</dbReference>
<sequence length="671" mass="78392">MDLCMENLNIKDFLKFNFLSNIELSKDNKNLLFVKSNQDYENNNYVSDAFIYNIEKNKIYKLTSVKDASLVSWLDNDTVIFKSSLRDEELKIKKYEEFIDYSLLYSININGGEAESLFNIELEVIDLYSIDENNFLIKAVYDINRDKKRKEDNYLEWAKEEIDYEVFDEIPFWINNVGVTNKKRDRLYHYNKKENKLTAITDEYSNVNSFKYKDGKVLCIINSFKDKAPTTSELRLYDINDINNIKEKIIIDSNKYAIYFADFIIDDDNKEKIISVMTDMKKYGLNENSSFYLIDESNNINLVYHYDNGLGNMIGTDCSFGGGKDIRVYKNQIYFVGTENENAHIKCLDLKGNIKNITNKQGAVNYFDVSNDDYIYFIAFRDLKLEEIYCINKEIEKQLTHFNEDILKEKSLSIPEKVLFKTPNNFEIDGWVLKPINYDENKKYPAILDIHGGPKTAYGEIFFNEMQVWANMGYFVFFCNPRGSEGKGNAFADIRGIYGTIDYEDIMKFTDIVLAKYTNIDKSRVGVTGGSYGGFMVNWIIGHTDRFKCAASQRSISNWIDDFGTTDIGYYFNPDELGGDVCSGFDKLWEQSPLKYANNAKTPTLFIHSEEDYRCYQSQAFQMFTALKYYGVESRICLFKGENHELSRSGKPKHRLRRLKEITDWFEKYLK</sequence>
<keyword evidence="2" id="KW-0645">Protease</keyword>
<evidence type="ECO:0000259" key="4">
    <source>
        <dbReference type="Pfam" id="PF00326"/>
    </source>
</evidence>
<evidence type="ECO:0000256" key="1">
    <source>
        <dbReference type="ARBA" id="ARBA00010040"/>
    </source>
</evidence>
<dbReference type="Proteomes" id="UP000008522">
    <property type="component" value="Chromosome"/>
</dbReference>
<evidence type="ECO:0000313" key="6">
    <source>
        <dbReference type="Proteomes" id="UP000008522"/>
    </source>
</evidence>
<dbReference type="Pfam" id="PF00326">
    <property type="entry name" value="Peptidase_S9"/>
    <property type="match status" value="1"/>
</dbReference>
<evidence type="ECO:0000313" key="5">
    <source>
        <dbReference type="EMBL" id="AEM21584.1"/>
    </source>
</evidence>
<dbReference type="FunFam" id="3.40.50.1820:FF:000028">
    <property type="entry name" value="S9 family peptidase"/>
    <property type="match status" value="1"/>
</dbReference>
<protein>
    <submittedName>
        <fullName evidence="5">Dipeptidyl aminopeptidase/acylaminoacyl-peptidase</fullName>
    </submittedName>
</protein>
<comment type="similarity">
    <text evidence="1">Belongs to the peptidase S9C family.</text>
</comment>
<dbReference type="eggNOG" id="COG1506">
    <property type="taxonomic scope" value="Bacteria"/>
</dbReference>
<keyword evidence="3" id="KW-0378">Hydrolase</keyword>
<dbReference type="GO" id="GO:0004252">
    <property type="term" value="F:serine-type endopeptidase activity"/>
    <property type="evidence" value="ECO:0007669"/>
    <property type="project" value="TreeGrafter"/>
</dbReference>
<name>G0ELT4_BRAIP</name>
<dbReference type="SUPFAM" id="SSF82171">
    <property type="entry name" value="DPP6 N-terminal domain-like"/>
    <property type="match status" value="1"/>
</dbReference>
<dbReference type="InterPro" id="IPR029058">
    <property type="entry name" value="AB_hydrolase_fold"/>
</dbReference>
<dbReference type="EMBL" id="CP002874">
    <property type="protein sequence ID" value="AEM21584.1"/>
    <property type="molecule type" value="Genomic_DNA"/>
</dbReference>
<dbReference type="PANTHER" id="PTHR42776:SF27">
    <property type="entry name" value="DIPEPTIDYL PEPTIDASE FAMILY MEMBER 6"/>
    <property type="match status" value="1"/>
</dbReference>
<dbReference type="HOGENOM" id="CLU_008615_2_2_12"/>
<dbReference type="KEGG" id="bip:Bint_0959"/>